<feature type="compositionally biased region" description="Acidic residues" evidence="9">
    <location>
        <begin position="274"/>
        <end position="304"/>
    </location>
</feature>
<dbReference type="GeneTree" id="ENSGT01030000234532"/>
<dbReference type="PANTHER" id="PTHR10846:SF42">
    <property type="entry name" value="SODIUM_POTASSIUM_CALCIUM EXCHANGER 3"/>
    <property type="match status" value="1"/>
</dbReference>
<evidence type="ECO:0000256" key="10">
    <source>
        <dbReference type="SAM" id="Phobius"/>
    </source>
</evidence>
<keyword evidence="3" id="KW-0050">Antiport</keyword>
<dbReference type="AlphaFoldDB" id="A0A8C7TPQ7"/>
<dbReference type="FunFam" id="1.20.1420.30:FF:000037">
    <property type="entry name" value="Predicted protein"/>
    <property type="match status" value="1"/>
</dbReference>
<keyword evidence="4" id="KW-0106">Calcium</keyword>
<feature type="transmembrane region" description="Helical" evidence="10">
    <location>
        <begin position="426"/>
        <end position="447"/>
    </location>
</feature>
<reference evidence="12" key="1">
    <citation type="submission" date="2020-07" db="EMBL/GenBank/DDBJ databases">
        <title>A long reads based de novo assembly of the rainbow trout Arlee double haploid line genome.</title>
        <authorList>
            <person name="Gao G."/>
            <person name="Palti Y."/>
        </authorList>
    </citation>
    <scope>NUCLEOTIDE SEQUENCE [LARGE SCALE GENOMIC DNA]</scope>
</reference>
<keyword evidence="6 10" id="KW-1133">Transmembrane helix</keyword>
<reference evidence="12" key="2">
    <citation type="submission" date="2025-08" db="UniProtKB">
        <authorList>
            <consortium name="Ensembl"/>
        </authorList>
    </citation>
    <scope>IDENTIFICATION</scope>
</reference>
<evidence type="ECO:0000256" key="7">
    <source>
        <dbReference type="ARBA" id="ARBA00023136"/>
    </source>
</evidence>
<dbReference type="Gene3D" id="1.20.1420.30">
    <property type="entry name" value="NCX, central ion-binding region"/>
    <property type="match status" value="2"/>
</dbReference>
<evidence type="ECO:0000256" key="8">
    <source>
        <dbReference type="ARBA" id="ARBA00033627"/>
    </source>
</evidence>
<dbReference type="FunFam" id="1.20.1420.30:FF:000005">
    <property type="entry name" value="sodium/potassium/calcium exchanger 3 isoform X1"/>
    <property type="match status" value="1"/>
</dbReference>
<feature type="domain" description="Sodium/calcium exchanger membrane region" evidence="11">
    <location>
        <begin position="349"/>
        <end position="499"/>
    </location>
</feature>
<dbReference type="Proteomes" id="UP000694395">
    <property type="component" value="Chromosome 23"/>
</dbReference>
<feature type="transmembrane region" description="Helical" evidence="10">
    <location>
        <begin position="383"/>
        <end position="405"/>
    </location>
</feature>
<evidence type="ECO:0000256" key="4">
    <source>
        <dbReference type="ARBA" id="ARBA00022568"/>
    </source>
</evidence>
<keyword evidence="4" id="KW-0406">Ion transport</keyword>
<organism evidence="12 13">
    <name type="scientific">Oncorhynchus mykiss</name>
    <name type="common">Rainbow trout</name>
    <name type="synonym">Salmo gairdneri</name>
    <dbReference type="NCBI Taxonomy" id="8022"/>
    <lineage>
        <taxon>Eukaryota</taxon>
        <taxon>Metazoa</taxon>
        <taxon>Chordata</taxon>
        <taxon>Craniata</taxon>
        <taxon>Vertebrata</taxon>
        <taxon>Euteleostomi</taxon>
        <taxon>Actinopterygii</taxon>
        <taxon>Neopterygii</taxon>
        <taxon>Teleostei</taxon>
        <taxon>Protacanthopterygii</taxon>
        <taxon>Salmoniformes</taxon>
        <taxon>Salmonidae</taxon>
        <taxon>Salmoninae</taxon>
        <taxon>Oncorhynchus</taxon>
    </lineage>
</organism>
<dbReference type="InterPro" id="IPR004837">
    <property type="entry name" value="NaCa_Exmemb"/>
</dbReference>
<dbReference type="GO" id="GO:0006874">
    <property type="term" value="P:intracellular calcium ion homeostasis"/>
    <property type="evidence" value="ECO:0007669"/>
    <property type="project" value="TreeGrafter"/>
</dbReference>
<keyword evidence="4" id="KW-0109">Calcium transport</keyword>
<accession>A0A8C7TPQ7</accession>
<feature type="domain" description="Sodium/calcium exchanger membrane region" evidence="11">
    <location>
        <begin position="2"/>
        <end position="125"/>
    </location>
</feature>
<comment type="subcellular location">
    <subcellularLocation>
        <location evidence="1">Membrane</location>
        <topology evidence="1">Multi-pass membrane protein</topology>
    </subcellularLocation>
</comment>
<evidence type="ECO:0000256" key="2">
    <source>
        <dbReference type="ARBA" id="ARBA00005364"/>
    </source>
</evidence>
<evidence type="ECO:0000313" key="13">
    <source>
        <dbReference type="Proteomes" id="UP000694395"/>
    </source>
</evidence>
<dbReference type="PANTHER" id="PTHR10846">
    <property type="entry name" value="SODIUM/POTASSIUM/CALCIUM EXCHANGER"/>
    <property type="match status" value="1"/>
</dbReference>
<dbReference type="GO" id="GO:0005886">
    <property type="term" value="C:plasma membrane"/>
    <property type="evidence" value="ECO:0007669"/>
    <property type="project" value="TreeGrafter"/>
</dbReference>
<feature type="transmembrane region" description="Helical" evidence="10">
    <location>
        <begin position="483"/>
        <end position="501"/>
    </location>
</feature>
<keyword evidence="7 10" id="KW-0472">Membrane</keyword>
<proteinExistence type="inferred from homology"/>
<evidence type="ECO:0000256" key="5">
    <source>
        <dbReference type="ARBA" id="ARBA00022692"/>
    </source>
</evidence>
<keyword evidence="5 10" id="KW-0812">Transmembrane</keyword>
<sequence>AMYMFYALALVCDDYFVPSLEKICERLHLSEDVAGATFMAAGSSAPELFTSVIGVFITKGDVGVGTIVGSAVFNILCIIGVCGIFAGQVGFCTLACTATDTDTQEGMKTWGWESLTLVLMYFGYILIMKFNSNIVHFLERRKKNSSSLGNGTASNADLDDNCDASAVLLKKTNFHRKQSVLMVDELLSAYPHQLSFSEAGMRIMITSHFSPRTRLSMASRMLITERQRLISTRPFTNGDSEVTVKVGSRRGLENGLGGPERGVKGRRGHHGEDDRGDVEAGNETENENEDNENNENDEEEEDVGEGPFVPFHVPGKNQYNIKWLLAWPLCLLLFFTVPNCANTRWERWFMVSFVTSTLWIAGFSYVMVWMVTVIGFTLGIPDVIMGITFLAAGTSVPDCMASLIVARQGFGDMAVSNSIGSNVFDILIGLGLPWALQTLAINYGSYIKLNSKGLIFSVGLLLGSVFLTVLGVHLNGWKLDRRLGLVCLLMYCIFLCFSILIEYNVFTFVNLPTCRDR</sequence>
<dbReference type="InterPro" id="IPR044880">
    <property type="entry name" value="NCX_ion-bd_dom_sf"/>
</dbReference>
<feature type="region of interest" description="Disordered" evidence="9">
    <location>
        <begin position="234"/>
        <end position="307"/>
    </location>
</feature>
<dbReference type="NCBIfam" id="TIGR00367">
    <property type="entry name" value="calcium/sodium antiporter"/>
    <property type="match status" value="1"/>
</dbReference>
<feature type="transmembrane region" description="Helical" evidence="10">
    <location>
        <begin position="110"/>
        <end position="127"/>
    </location>
</feature>
<dbReference type="InterPro" id="IPR004481">
    <property type="entry name" value="K/Na/Ca-exchanger"/>
</dbReference>
<evidence type="ECO:0000256" key="9">
    <source>
        <dbReference type="SAM" id="MobiDB-lite"/>
    </source>
</evidence>
<keyword evidence="13" id="KW-1185">Reference proteome</keyword>
<reference evidence="12" key="3">
    <citation type="submission" date="2025-09" db="UniProtKB">
        <authorList>
            <consortium name="Ensembl"/>
        </authorList>
    </citation>
    <scope>IDENTIFICATION</scope>
</reference>
<comment type="similarity">
    <text evidence="2">Belongs to the Ca(2+):cation antiporter (CaCA) (TC 2.A.19) family. SLC24A subfamily.</text>
</comment>
<dbReference type="GO" id="GO:0008273">
    <property type="term" value="F:calcium, potassium:sodium antiporter activity"/>
    <property type="evidence" value="ECO:0007669"/>
    <property type="project" value="TreeGrafter"/>
</dbReference>
<dbReference type="Ensembl" id="ENSOMYT00000094356.2">
    <property type="protein sequence ID" value="ENSOMYP00000086599.1"/>
    <property type="gene ID" value="ENSOMYG00000040073.2"/>
</dbReference>
<comment type="catalytic activity">
    <reaction evidence="8">
        <text>Ca(2+)(out) + K(+)(out) + 4 Na(+)(in) = Ca(2+)(in) + K(+)(in) + 4 Na(+)(out)</text>
        <dbReference type="Rhea" id="RHEA:69967"/>
        <dbReference type="ChEBI" id="CHEBI:29101"/>
        <dbReference type="ChEBI" id="CHEBI:29103"/>
        <dbReference type="ChEBI" id="CHEBI:29108"/>
    </reaction>
</comment>
<feature type="transmembrane region" description="Helical" evidence="10">
    <location>
        <begin position="453"/>
        <end position="471"/>
    </location>
</feature>
<evidence type="ECO:0000259" key="11">
    <source>
        <dbReference type="Pfam" id="PF01699"/>
    </source>
</evidence>
<evidence type="ECO:0000313" key="12">
    <source>
        <dbReference type="Ensembl" id="ENSOMYP00000086599.1"/>
    </source>
</evidence>
<keyword evidence="4" id="KW-0813">Transport</keyword>
<name>A0A8C7TPQ7_ONCMY</name>
<evidence type="ECO:0000256" key="6">
    <source>
        <dbReference type="ARBA" id="ARBA00022989"/>
    </source>
</evidence>
<dbReference type="Pfam" id="PF01699">
    <property type="entry name" value="Na_Ca_ex"/>
    <property type="match status" value="2"/>
</dbReference>
<feature type="transmembrane region" description="Helical" evidence="10">
    <location>
        <begin position="71"/>
        <end position="98"/>
    </location>
</feature>
<dbReference type="GO" id="GO:0005262">
    <property type="term" value="F:calcium channel activity"/>
    <property type="evidence" value="ECO:0007669"/>
    <property type="project" value="TreeGrafter"/>
</dbReference>
<evidence type="ECO:0000256" key="3">
    <source>
        <dbReference type="ARBA" id="ARBA00022449"/>
    </source>
</evidence>
<protein>
    <submittedName>
        <fullName evidence="12">Solute carrier family 24 member 3</fullName>
    </submittedName>
</protein>
<evidence type="ECO:0000256" key="1">
    <source>
        <dbReference type="ARBA" id="ARBA00004141"/>
    </source>
</evidence>
<feature type="transmembrane region" description="Helical" evidence="10">
    <location>
        <begin position="348"/>
        <end position="371"/>
    </location>
</feature>